<dbReference type="Proteomes" id="UP001163321">
    <property type="component" value="Chromosome 12"/>
</dbReference>
<dbReference type="EMBL" id="CM047591">
    <property type="protein sequence ID" value="KAI9918864.1"/>
    <property type="molecule type" value="Genomic_DNA"/>
</dbReference>
<name>A0ACC0WJ47_9STRA</name>
<evidence type="ECO:0000313" key="1">
    <source>
        <dbReference type="EMBL" id="KAI9918864.1"/>
    </source>
</evidence>
<sequence>MELIRASAEMFALVQNVSRLKEIWYLQALIYNHMALQAERCGKDSTAFCTSREEAAAMFLKRSSQLKRSAFVTIEPFFNLEAREKICQVITHWKSANRVQGEVGTHGKNREELRAVQAVYQRVKSEHDEAVKQLDEKKSEYADFEKQGVKLREELKYAK</sequence>
<evidence type="ECO:0000313" key="2">
    <source>
        <dbReference type="Proteomes" id="UP001163321"/>
    </source>
</evidence>
<protein>
    <submittedName>
        <fullName evidence="1">Uncharacterized protein</fullName>
    </submittedName>
</protein>
<reference evidence="1 2" key="1">
    <citation type="journal article" date="2022" name="bioRxiv">
        <title>The genome of the oomycete Peronosclerospora sorghi, a cosmopolitan pathogen of maize and sorghum, is inflated with dispersed pseudogenes.</title>
        <authorList>
            <person name="Fletcher K."/>
            <person name="Martin F."/>
            <person name="Isakeit T."/>
            <person name="Cavanaugh K."/>
            <person name="Magill C."/>
            <person name="Michelmore R."/>
        </authorList>
    </citation>
    <scope>NUCLEOTIDE SEQUENCE [LARGE SCALE GENOMIC DNA]</scope>
    <source>
        <strain evidence="1">P6</strain>
    </source>
</reference>
<keyword evidence="2" id="KW-1185">Reference proteome</keyword>
<gene>
    <name evidence="1" type="ORF">PsorP6_011432</name>
</gene>
<accession>A0ACC0WJ47</accession>
<organism evidence="1 2">
    <name type="scientific">Peronosclerospora sorghi</name>
    <dbReference type="NCBI Taxonomy" id="230839"/>
    <lineage>
        <taxon>Eukaryota</taxon>
        <taxon>Sar</taxon>
        <taxon>Stramenopiles</taxon>
        <taxon>Oomycota</taxon>
        <taxon>Peronosporomycetes</taxon>
        <taxon>Peronosporales</taxon>
        <taxon>Peronosporaceae</taxon>
        <taxon>Peronosclerospora</taxon>
    </lineage>
</organism>
<proteinExistence type="predicted"/>
<comment type="caution">
    <text evidence="1">The sequence shown here is derived from an EMBL/GenBank/DDBJ whole genome shotgun (WGS) entry which is preliminary data.</text>
</comment>